<dbReference type="Pfam" id="PF00111">
    <property type="entry name" value="Fer2"/>
    <property type="match status" value="1"/>
</dbReference>
<dbReference type="SUPFAM" id="SSF54292">
    <property type="entry name" value="2Fe-2S ferredoxin-like"/>
    <property type="match status" value="1"/>
</dbReference>
<dbReference type="InterPro" id="IPR001041">
    <property type="entry name" value="2Fe-2S_ferredoxin-type"/>
</dbReference>
<dbReference type="STRING" id="930152.SAMN05216565_105165"/>
<dbReference type="EMBL" id="FNJU01000005">
    <property type="protein sequence ID" value="SDP69661.1"/>
    <property type="molecule type" value="Genomic_DNA"/>
</dbReference>
<dbReference type="PANTHER" id="PTHR43644:SF1">
    <property type="entry name" value="NAD(P)H-FLAVIN REDUCTASE"/>
    <property type="match status" value="1"/>
</dbReference>
<evidence type="ECO:0000313" key="4">
    <source>
        <dbReference type="EMBL" id="SDP69661.1"/>
    </source>
</evidence>
<dbReference type="Proteomes" id="UP000199159">
    <property type="component" value="Unassembled WGS sequence"/>
</dbReference>
<reference evidence="5" key="1">
    <citation type="submission" date="2016-10" db="EMBL/GenBank/DDBJ databases">
        <authorList>
            <person name="Varghese N."/>
            <person name="Submissions S."/>
        </authorList>
    </citation>
    <scope>NUCLEOTIDE SEQUENCE [LARGE SCALE GENOMIC DNA]</scope>
    <source>
        <strain evidence="5">IBRC-M10078</strain>
    </source>
</reference>
<accession>A0A1H0UU81</accession>
<keyword evidence="1" id="KW-0285">Flavoprotein</keyword>
<dbReference type="PANTHER" id="PTHR43644">
    <property type="entry name" value="NA(+)-TRANSLOCATING NADH-QUINONE REDUCTASE SUBUNIT"/>
    <property type="match status" value="1"/>
</dbReference>
<dbReference type="InterPro" id="IPR036010">
    <property type="entry name" value="2Fe-2S_ferredoxin-like_sf"/>
</dbReference>
<gene>
    <name evidence="4" type="ORF">SAMN05216565_105165</name>
</gene>
<protein>
    <submittedName>
        <fullName evidence="4">2Fe-2S iron-sulfur cluster binding domain-containing protein</fullName>
    </submittedName>
</protein>
<dbReference type="CDD" id="cd00207">
    <property type="entry name" value="fer2"/>
    <property type="match status" value="1"/>
</dbReference>
<dbReference type="InterPro" id="IPR012675">
    <property type="entry name" value="Beta-grasp_dom_sf"/>
</dbReference>
<name>A0A1H0UU81_9BACI</name>
<evidence type="ECO:0000259" key="3">
    <source>
        <dbReference type="PROSITE" id="PS51085"/>
    </source>
</evidence>
<keyword evidence="5" id="KW-1185">Reference proteome</keyword>
<keyword evidence="2" id="KW-0274">FAD</keyword>
<feature type="domain" description="2Fe-2S ferredoxin-type" evidence="3">
    <location>
        <begin position="2"/>
        <end position="93"/>
    </location>
</feature>
<proteinExistence type="predicted"/>
<dbReference type="GO" id="GO:0051536">
    <property type="term" value="F:iron-sulfur cluster binding"/>
    <property type="evidence" value="ECO:0007669"/>
    <property type="project" value="InterPro"/>
</dbReference>
<dbReference type="PROSITE" id="PS51085">
    <property type="entry name" value="2FE2S_FER_2"/>
    <property type="match status" value="1"/>
</dbReference>
<dbReference type="Gene3D" id="3.10.20.30">
    <property type="match status" value="1"/>
</dbReference>
<evidence type="ECO:0000256" key="1">
    <source>
        <dbReference type="ARBA" id="ARBA00022630"/>
    </source>
</evidence>
<dbReference type="AlphaFoldDB" id="A0A1H0UU81"/>
<evidence type="ECO:0000256" key="2">
    <source>
        <dbReference type="ARBA" id="ARBA00022827"/>
    </source>
</evidence>
<organism evidence="4 5">
    <name type="scientific">Litchfieldia salsa</name>
    <dbReference type="NCBI Taxonomy" id="930152"/>
    <lineage>
        <taxon>Bacteria</taxon>
        <taxon>Bacillati</taxon>
        <taxon>Bacillota</taxon>
        <taxon>Bacilli</taxon>
        <taxon>Bacillales</taxon>
        <taxon>Bacillaceae</taxon>
        <taxon>Litchfieldia</taxon>
    </lineage>
</organism>
<sequence>MPTVTVLGEKSFEVEKGTKLVLALEDHGISVLHRCGGKAKCTSCRVEVLEGDFEDLSNIEKNAFAQKGIEDNLRLSCQVRVEGDVTVRPIMTVESSGLDAGPRPEE</sequence>
<dbReference type="OrthoDB" id="9810588at2"/>
<evidence type="ECO:0000313" key="5">
    <source>
        <dbReference type="Proteomes" id="UP000199159"/>
    </source>
</evidence>
<dbReference type="RefSeq" id="WP_090854471.1">
    <property type="nucleotide sequence ID" value="NZ_FNJU01000005.1"/>
</dbReference>